<dbReference type="InterPro" id="IPR052398">
    <property type="entry name" value="Ubiquitin_hydrolase_53/54"/>
</dbReference>
<sequence length="2136" mass="228912">MGRKQVFDPAAAGSSAPGVTSSSASAQNGAAAAQGAPGVADARKLLSQYAKGARCADALQQLEALHRRSPSHMTCLALAKVYVRRAVDVALKEDGDDDVQEAAVVPPLNAALRYAVDGVTVHHSPNCLSLCEVLMSILCGRTGVRERRDMLDKLASVLPDRKEALALDWVDPAAELVTNDRWPTEAAEGVTVAAHLQRRLGPFLEKLRSSMEMDAIFGLVEGSGHNVMYARESVREHAAMPVHVRLYRVAGLPEKVTDPLHRKALQRQGSAEQERRRRQQEERAGEAERQRTLRRLEMASRKRAQGLPDLQKQADKVRAFLLRRMAAAAEEQAGGAASEGQQAAQLEALLQQTEVTPEQLQELLRRAQLPQEQQRLVQRCLGLAEQRQDVCYDLPKLGAEALAASATAPERQQLSSATLDGERFAAALHQLVWGNPKFAEGQAAAVHQTAEQLKHLNHLALSSKVGVEVGWERDWLLPDPQSVDVLAECPGDMQVLMPLGAHAPAAGGGGGGGSAVSVSSLAAGAAALSASLARQFERQREGSAQAGSPGASPRAGALSELDNVDDEFVPAGGSAVRREEQPRSLQALEGGEAESDDGPLLMLHAHQEQHRTMRYMLGLLLSKEESEPLRSQALINRLQDPSSVQQQTDQRLRHSLLGAELLSLLEQQSADGALARASVHGSQPATAQQLALQERWERLDQCWDGQSAEKVAQQLAEPGELEELEQLLRALRDGSLGLSQPPSAVALGACVQELRLCRGAALLPGGQQEVQLADYLKQAREHLTRGVLAGLQSLSSGRRLVPNLLMTICEFVRCSLVETADARSDDQEAAAAFLLSLTGRLPLRRLLQLHAFLAVRMVDNVVGPKDLDRELQELLCVWRQQAEHTPRGGIRLSESGLAALAQEIAVLEALRTNKLSDTDEVSEPDMLVPTVAAEQLAAYCCGLPHAAAEVAVMIRGEEASVVEQTLQGLEAGEAKECVALLQRAVYVRRMLSAMFPTLQQPLHEGDQLLKALGSLLERLQQLSRINGGVLVDFSVRREVSKSLGLLSIDLLSCVDSLCEALALAEPAETAMQKAMASFELSVVANHYQQLKAEQLAGNKGLAEQLQAVKREVEALTAREESLEAEGVLTSSLIDKLKREAQEQHTLILLASRQLNGPLGTDSMYDQAGMLALPLRRLAEMVVKAIATLQSSQLMICLMKEVALERARALEGYLVCAVCMQPSLLPVFAALSRHLLALKWQDDMAAEQEAEAAQREAQRQALEEELLNEEQSGQGKDDKSKEKRRAKKAAKKERRAAAAEVAAKEAAAAKVGGVAPTQLESVERRRQEEQEDGLRRLLQQIDAEAAAGGEAPTERQQAQQAQQAAQVQQQVQQVQQPQEAQQAERPQQPQEAQQAERPGSPSDYFDPAVLAGEDEVWATPLSSPMPDALEASLEGVELMADAPAAPASPRPQQSAAAASKAPSAEPLPAVAAAEQQPQRSKSPEQAQQAQHAEQPQQQEEAGESWETAGSKRQAKQGAAGRAEAPQQQAAAAPAAAPPAVRAASVQAGRPAAARAAAPAPVRQQQQAADARASAQPAAAADKVPAAPPTAPPPAADAEPASPAAAAAAAELQDDDGWEEAPSQRRRGGKHNAAAKPAAVAAPGRTQLAQAEPVRHYQRVINWAGDWICECGQRNAARCRCFICDVVESPCREYCFQGGCSRGGNPPDGNCKFTHPPFELPSARRPPTKKGPHQHSGQIVDLIADGSRDDGKPCMRPPPGDAEEAELAAAIQASLADAAAVASRHQAGAWQELPAAPRSSGGAAAGAQDTEALALAGLRNEAGEYNCFLNVVVQCLWRCAEFRQQVAGWDASFQARDPVLAALHALFAQLEQQEAARSSAAARGGNGGGRLPPVDPAPLREALAALPGQGFSLGEMNDAAELLLCVYEKVMEAEGPSGRANELAATFGLAVREEVHCAACGKTTHQNAYTQYFYNTQATTLQMARLVVDGAASMGALLRDAEAQHRKSCDTDMSGCGALNSVNHFLQGAPRVFTLQVAWETHAPDQDMVAGTLAALDETVDLGEVYQGVERGLHRYALRSMVCYYGQHYQALVLVPEAGGWLMFDDTRVTRVGTWADVRRKCEAGRIQPSVLFYEAAA</sequence>
<dbReference type="PROSITE" id="PS50235">
    <property type="entry name" value="USP_3"/>
    <property type="match status" value="1"/>
</dbReference>
<feature type="compositionally biased region" description="Low complexity" evidence="4">
    <location>
        <begin position="1345"/>
        <end position="1396"/>
    </location>
</feature>
<keyword evidence="2 6" id="KW-0378">Hydrolase</keyword>
<evidence type="ECO:0000256" key="2">
    <source>
        <dbReference type="ARBA" id="ARBA00022801"/>
    </source>
</evidence>
<feature type="region of interest" description="Disordered" evidence="4">
    <location>
        <begin position="258"/>
        <end position="309"/>
    </location>
</feature>
<feature type="region of interest" description="Disordered" evidence="4">
    <location>
        <begin position="1"/>
        <end position="31"/>
    </location>
</feature>
<name>A0A2P6TUJ6_CHLSO</name>
<feature type="region of interest" description="Disordered" evidence="4">
    <location>
        <begin position="538"/>
        <end position="598"/>
    </location>
</feature>
<accession>A0A2P6TUJ6</accession>
<dbReference type="GO" id="GO:0016579">
    <property type="term" value="P:protein deubiquitination"/>
    <property type="evidence" value="ECO:0007669"/>
    <property type="project" value="InterPro"/>
</dbReference>
<dbReference type="CDD" id="cd02257">
    <property type="entry name" value="Peptidase_C19"/>
    <property type="match status" value="1"/>
</dbReference>
<protein>
    <submittedName>
        <fullName evidence="6">Ubiquitin carboxyl-terminal hydrolase</fullName>
    </submittedName>
</protein>
<reference evidence="6 7" key="1">
    <citation type="journal article" date="2018" name="Plant J.">
        <title>Genome sequences of Chlorella sorokiniana UTEX 1602 and Micractinium conductrix SAG 241.80: implications to maltose excretion by a green alga.</title>
        <authorList>
            <person name="Arriola M.B."/>
            <person name="Velmurugan N."/>
            <person name="Zhang Y."/>
            <person name="Plunkett M.H."/>
            <person name="Hondzo H."/>
            <person name="Barney B.M."/>
        </authorList>
    </citation>
    <scope>NUCLEOTIDE SEQUENCE [LARGE SCALE GENOMIC DNA]</scope>
    <source>
        <strain evidence="7">UTEX 1602</strain>
    </source>
</reference>
<feature type="compositionally biased region" description="Low complexity" evidence="4">
    <location>
        <begin position="542"/>
        <end position="559"/>
    </location>
</feature>
<dbReference type="Proteomes" id="UP000239899">
    <property type="component" value="Unassembled WGS sequence"/>
</dbReference>
<proteinExistence type="predicted"/>
<dbReference type="EMBL" id="LHPG02000006">
    <property type="protein sequence ID" value="PRW57724.1"/>
    <property type="molecule type" value="Genomic_DNA"/>
</dbReference>
<dbReference type="PANTHER" id="PTHR22975">
    <property type="entry name" value="UBIQUITIN SPECIFIC PROTEINASE"/>
    <property type="match status" value="1"/>
</dbReference>
<keyword evidence="3" id="KW-0175">Coiled coil</keyword>
<feature type="domain" description="USP" evidence="5">
    <location>
        <begin position="1814"/>
        <end position="2135"/>
    </location>
</feature>
<feature type="compositionally biased region" description="Low complexity" evidence="4">
    <location>
        <begin position="1594"/>
        <end position="1608"/>
    </location>
</feature>
<evidence type="ECO:0000256" key="3">
    <source>
        <dbReference type="SAM" id="Coils"/>
    </source>
</evidence>
<evidence type="ECO:0000313" key="7">
    <source>
        <dbReference type="Proteomes" id="UP000239899"/>
    </source>
</evidence>
<feature type="compositionally biased region" description="Pro residues" evidence="4">
    <location>
        <begin position="1584"/>
        <end position="1593"/>
    </location>
</feature>
<gene>
    <name evidence="6" type="ORF">C2E21_3302</name>
</gene>
<evidence type="ECO:0000256" key="1">
    <source>
        <dbReference type="ARBA" id="ARBA00022786"/>
    </source>
</evidence>
<dbReference type="SUPFAM" id="SSF54001">
    <property type="entry name" value="Cysteine proteinases"/>
    <property type="match status" value="1"/>
</dbReference>
<feature type="compositionally biased region" description="Low complexity" evidence="4">
    <location>
        <begin position="1632"/>
        <end position="1641"/>
    </location>
</feature>
<keyword evidence="1" id="KW-0833">Ubl conjugation pathway</keyword>
<feature type="compositionally biased region" description="Low complexity" evidence="4">
    <location>
        <begin position="1482"/>
        <end position="1498"/>
    </location>
</feature>
<comment type="caution">
    <text evidence="6">The sequence shown here is derived from an EMBL/GenBank/DDBJ whole genome shotgun (WGS) entry which is preliminary data.</text>
</comment>
<keyword evidence="7" id="KW-1185">Reference proteome</keyword>
<organism evidence="6 7">
    <name type="scientific">Chlorella sorokiniana</name>
    <name type="common">Freshwater green alga</name>
    <dbReference type="NCBI Taxonomy" id="3076"/>
    <lineage>
        <taxon>Eukaryota</taxon>
        <taxon>Viridiplantae</taxon>
        <taxon>Chlorophyta</taxon>
        <taxon>core chlorophytes</taxon>
        <taxon>Trebouxiophyceae</taxon>
        <taxon>Chlorellales</taxon>
        <taxon>Chlorellaceae</taxon>
        <taxon>Chlorella clade</taxon>
        <taxon>Chlorella</taxon>
    </lineage>
</organism>
<evidence type="ECO:0000313" key="6">
    <source>
        <dbReference type="EMBL" id="PRW57724.1"/>
    </source>
</evidence>
<evidence type="ECO:0000256" key="4">
    <source>
        <dbReference type="SAM" id="MobiDB-lite"/>
    </source>
</evidence>
<feature type="region of interest" description="Disordered" evidence="4">
    <location>
        <begin position="1345"/>
        <end position="1642"/>
    </location>
</feature>
<feature type="compositionally biased region" description="Basic residues" evidence="4">
    <location>
        <begin position="1281"/>
        <end position="1293"/>
    </location>
</feature>
<dbReference type="Gene3D" id="3.90.70.10">
    <property type="entry name" value="Cysteine proteinases"/>
    <property type="match status" value="1"/>
</dbReference>
<dbReference type="InterPro" id="IPR001394">
    <property type="entry name" value="Peptidase_C19_UCH"/>
</dbReference>
<evidence type="ECO:0000259" key="5">
    <source>
        <dbReference type="PROSITE" id="PS50235"/>
    </source>
</evidence>
<dbReference type="InterPro" id="IPR038765">
    <property type="entry name" value="Papain-like_cys_pep_sf"/>
</dbReference>
<feature type="compositionally biased region" description="Basic and acidic residues" evidence="4">
    <location>
        <begin position="272"/>
        <end position="300"/>
    </location>
</feature>
<feature type="compositionally biased region" description="Low complexity" evidence="4">
    <location>
        <begin position="9"/>
        <end position="31"/>
    </location>
</feature>
<feature type="compositionally biased region" description="Low complexity" evidence="4">
    <location>
        <begin position="1439"/>
        <end position="1468"/>
    </location>
</feature>
<feature type="compositionally biased region" description="Low complexity" evidence="4">
    <location>
        <begin position="1515"/>
        <end position="1583"/>
    </location>
</feature>
<feature type="region of interest" description="Disordered" evidence="4">
    <location>
        <begin position="1264"/>
        <end position="1296"/>
    </location>
</feature>
<dbReference type="GO" id="GO:0004843">
    <property type="term" value="F:cysteine-type deubiquitinase activity"/>
    <property type="evidence" value="ECO:0007669"/>
    <property type="project" value="InterPro"/>
</dbReference>
<dbReference type="InterPro" id="IPR028889">
    <property type="entry name" value="USP"/>
</dbReference>
<feature type="coiled-coil region" evidence="3">
    <location>
        <begin position="1098"/>
        <end position="1125"/>
    </location>
</feature>
<dbReference type="Pfam" id="PF00443">
    <property type="entry name" value="UCH"/>
    <property type="match status" value="1"/>
</dbReference>
<dbReference type="OrthoDB" id="1546519at2759"/>
<dbReference type="PANTHER" id="PTHR22975:SF9">
    <property type="entry name" value="ECHINUS SPLICE FORM 3"/>
    <property type="match status" value="1"/>
</dbReference>